<dbReference type="AlphaFoldDB" id="A0A2P6Q249"/>
<organism evidence="2 3">
    <name type="scientific">Rosa chinensis</name>
    <name type="common">China rose</name>
    <dbReference type="NCBI Taxonomy" id="74649"/>
    <lineage>
        <taxon>Eukaryota</taxon>
        <taxon>Viridiplantae</taxon>
        <taxon>Streptophyta</taxon>
        <taxon>Embryophyta</taxon>
        <taxon>Tracheophyta</taxon>
        <taxon>Spermatophyta</taxon>
        <taxon>Magnoliopsida</taxon>
        <taxon>eudicotyledons</taxon>
        <taxon>Gunneridae</taxon>
        <taxon>Pentapetalae</taxon>
        <taxon>rosids</taxon>
        <taxon>fabids</taxon>
        <taxon>Rosales</taxon>
        <taxon>Rosaceae</taxon>
        <taxon>Rosoideae</taxon>
        <taxon>Rosoideae incertae sedis</taxon>
        <taxon>Rosa</taxon>
    </lineage>
</organism>
<proteinExistence type="predicted"/>
<protein>
    <submittedName>
        <fullName evidence="2">Uncharacterized protein</fullName>
    </submittedName>
</protein>
<reference evidence="2 3" key="1">
    <citation type="journal article" date="2018" name="Nat. Genet.">
        <title>The Rosa genome provides new insights in the design of modern roses.</title>
        <authorList>
            <person name="Bendahmane M."/>
        </authorList>
    </citation>
    <scope>NUCLEOTIDE SEQUENCE [LARGE SCALE GENOMIC DNA]</scope>
    <source>
        <strain evidence="3">cv. Old Blush</strain>
    </source>
</reference>
<evidence type="ECO:0000256" key="1">
    <source>
        <dbReference type="SAM" id="MobiDB-lite"/>
    </source>
</evidence>
<comment type="caution">
    <text evidence="2">The sequence shown here is derived from an EMBL/GenBank/DDBJ whole genome shotgun (WGS) entry which is preliminary data.</text>
</comment>
<gene>
    <name evidence="2" type="ORF">RchiOBHm_Chr5g0000851</name>
</gene>
<dbReference type="EMBL" id="PDCK01000043">
    <property type="protein sequence ID" value="PRQ28236.1"/>
    <property type="molecule type" value="Genomic_DNA"/>
</dbReference>
<keyword evidence="3" id="KW-1185">Reference proteome</keyword>
<evidence type="ECO:0000313" key="3">
    <source>
        <dbReference type="Proteomes" id="UP000238479"/>
    </source>
</evidence>
<accession>A0A2P6Q249</accession>
<evidence type="ECO:0000313" key="2">
    <source>
        <dbReference type="EMBL" id="PRQ28236.1"/>
    </source>
</evidence>
<sequence>MDMSKDNPGGVDHKDLESQQTVSKELELVPIDPNRRWRTIVLILQARHIFITLAAAKNPELGSLTGVSTCILLQYFPN</sequence>
<dbReference type="Gramene" id="PRQ28236">
    <property type="protein sequence ID" value="PRQ28236"/>
    <property type="gene ID" value="RchiOBHm_Chr5g0000851"/>
</dbReference>
<feature type="region of interest" description="Disordered" evidence="1">
    <location>
        <begin position="1"/>
        <end position="22"/>
    </location>
</feature>
<dbReference type="Proteomes" id="UP000238479">
    <property type="component" value="Chromosome 5"/>
</dbReference>
<name>A0A2P6Q249_ROSCH</name>